<evidence type="ECO:0000313" key="1">
    <source>
        <dbReference type="EMBL" id="KAK6300353.1"/>
    </source>
</evidence>
<comment type="caution">
    <text evidence="1">The sequence shown here is derived from an EMBL/GenBank/DDBJ whole genome shotgun (WGS) entry which is preliminary data.</text>
</comment>
<accession>A0AAN8KYE8</accession>
<evidence type="ECO:0000313" key="2">
    <source>
        <dbReference type="Proteomes" id="UP001356427"/>
    </source>
</evidence>
<sequence>MTHTRTFLPCHEAQAQQELLRARLASSQRFGLPPLHSEFKIWVKRCEACLDILTNREVGERTLVPLRVQCVCEPLDPVSETVARPTGG</sequence>
<dbReference type="AlphaFoldDB" id="A0AAN8KYE8"/>
<organism evidence="1 2">
    <name type="scientific">Coregonus suidteri</name>
    <dbReference type="NCBI Taxonomy" id="861788"/>
    <lineage>
        <taxon>Eukaryota</taxon>
        <taxon>Metazoa</taxon>
        <taxon>Chordata</taxon>
        <taxon>Craniata</taxon>
        <taxon>Vertebrata</taxon>
        <taxon>Euteleostomi</taxon>
        <taxon>Actinopterygii</taxon>
        <taxon>Neopterygii</taxon>
        <taxon>Teleostei</taxon>
        <taxon>Protacanthopterygii</taxon>
        <taxon>Salmoniformes</taxon>
        <taxon>Salmonidae</taxon>
        <taxon>Coregoninae</taxon>
        <taxon>Coregonus</taxon>
    </lineage>
</organism>
<name>A0AAN8KYE8_9TELE</name>
<keyword evidence="2" id="KW-1185">Reference proteome</keyword>
<reference evidence="1 2" key="1">
    <citation type="submission" date="2021-04" db="EMBL/GenBank/DDBJ databases">
        <authorList>
            <person name="De Guttry C."/>
            <person name="Zahm M."/>
            <person name="Klopp C."/>
            <person name="Cabau C."/>
            <person name="Louis A."/>
            <person name="Berthelot C."/>
            <person name="Parey E."/>
            <person name="Roest Crollius H."/>
            <person name="Montfort J."/>
            <person name="Robinson-Rechavi M."/>
            <person name="Bucao C."/>
            <person name="Bouchez O."/>
            <person name="Gislard M."/>
            <person name="Lluch J."/>
            <person name="Milhes M."/>
            <person name="Lampietro C."/>
            <person name="Lopez Roques C."/>
            <person name="Donnadieu C."/>
            <person name="Braasch I."/>
            <person name="Desvignes T."/>
            <person name="Postlethwait J."/>
            <person name="Bobe J."/>
            <person name="Wedekind C."/>
            <person name="Guiguen Y."/>
        </authorList>
    </citation>
    <scope>NUCLEOTIDE SEQUENCE [LARGE SCALE GENOMIC DNA]</scope>
    <source>
        <strain evidence="1">Cs_M1</strain>
        <tissue evidence="1">Blood</tissue>
    </source>
</reference>
<gene>
    <name evidence="1" type="ORF">J4Q44_G00284510</name>
</gene>
<protein>
    <submittedName>
        <fullName evidence="1">Uncharacterized protein</fullName>
    </submittedName>
</protein>
<dbReference type="Proteomes" id="UP001356427">
    <property type="component" value="Unassembled WGS sequence"/>
</dbReference>
<proteinExistence type="predicted"/>
<dbReference type="EMBL" id="JAGTTL010000027">
    <property type="protein sequence ID" value="KAK6300353.1"/>
    <property type="molecule type" value="Genomic_DNA"/>
</dbReference>